<feature type="signal peptide" evidence="1">
    <location>
        <begin position="1"/>
        <end position="32"/>
    </location>
</feature>
<sequence>MFPTVFYNYIIYERMKKLLSLSALLLSLSAWCQKPHDQYSLEAGYGMGISGHPTTVGFAHYEVGFRYMVDEFWGIKFDFGSDSFRMDDNPELGSDYKRYSFQGVHNLGRTLNIANTAGSNINLLAHGGLGYSSLTSVTRGGTDNIGNVIIGLTPQLRLGKSLALTLDTSYILNFTQHYNFDGQHPARPEHTSLKSFTGHLFTASVGFTFYFGKNGSDADWR</sequence>
<accession>A0A2S1QTM4</accession>
<organism evidence="2 3">
    <name type="scientific">Flavobacterium album</name>
    <dbReference type="NCBI Taxonomy" id="2175091"/>
    <lineage>
        <taxon>Bacteria</taxon>
        <taxon>Pseudomonadati</taxon>
        <taxon>Bacteroidota</taxon>
        <taxon>Flavobacteriia</taxon>
        <taxon>Flavobacteriales</taxon>
        <taxon>Flavobacteriaceae</taxon>
        <taxon>Flavobacterium</taxon>
    </lineage>
</organism>
<reference evidence="2 3" key="1">
    <citation type="submission" date="2018-04" db="EMBL/GenBank/DDBJ databases">
        <title>Genome sequencing of Flavobacterium sp. HYN0059.</title>
        <authorList>
            <person name="Yi H."/>
            <person name="Baek C."/>
        </authorList>
    </citation>
    <scope>NUCLEOTIDE SEQUENCE [LARGE SCALE GENOMIC DNA]</scope>
    <source>
        <strain evidence="2 3">HYN0059</strain>
    </source>
</reference>
<dbReference type="EMBL" id="CP029186">
    <property type="protein sequence ID" value="AWH83724.1"/>
    <property type="molecule type" value="Genomic_DNA"/>
</dbReference>
<dbReference type="Proteomes" id="UP000244929">
    <property type="component" value="Chromosome"/>
</dbReference>
<keyword evidence="3" id="KW-1185">Reference proteome</keyword>
<feature type="chain" id="PRO_5015404476" evidence="1">
    <location>
        <begin position="33"/>
        <end position="221"/>
    </location>
</feature>
<evidence type="ECO:0000256" key="1">
    <source>
        <dbReference type="SAM" id="SignalP"/>
    </source>
</evidence>
<gene>
    <name evidence="2" type="ORF">HYN59_00710</name>
</gene>
<dbReference type="KEGG" id="falb:HYN59_00710"/>
<evidence type="ECO:0000313" key="2">
    <source>
        <dbReference type="EMBL" id="AWH83724.1"/>
    </source>
</evidence>
<evidence type="ECO:0000313" key="3">
    <source>
        <dbReference type="Proteomes" id="UP000244929"/>
    </source>
</evidence>
<keyword evidence="1" id="KW-0732">Signal</keyword>
<name>A0A2S1QTM4_9FLAO</name>
<protein>
    <submittedName>
        <fullName evidence="2">Uncharacterized protein</fullName>
    </submittedName>
</protein>
<dbReference type="AlphaFoldDB" id="A0A2S1QTM4"/>
<proteinExistence type="predicted"/>